<dbReference type="Proteomes" id="UP000266552">
    <property type="component" value="Chromosome"/>
</dbReference>
<accession>A0A385TIN5</accession>
<evidence type="ECO:0008006" key="3">
    <source>
        <dbReference type="Google" id="ProtNLM"/>
    </source>
</evidence>
<proteinExistence type="predicted"/>
<organism evidence="1 2">
    <name type="scientific">Paenibacillus lautus</name>
    <name type="common">Bacillus lautus</name>
    <dbReference type="NCBI Taxonomy" id="1401"/>
    <lineage>
        <taxon>Bacteria</taxon>
        <taxon>Bacillati</taxon>
        <taxon>Bacillota</taxon>
        <taxon>Bacilli</taxon>
        <taxon>Bacillales</taxon>
        <taxon>Paenibacillaceae</taxon>
        <taxon>Paenibacillus</taxon>
    </lineage>
</organism>
<dbReference type="Pfam" id="PF14035">
    <property type="entry name" value="YlzJ"/>
    <property type="match status" value="1"/>
</dbReference>
<dbReference type="EMBL" id="CP032412">
    <property type="protein sequence ID" value="AYB43529.1"/>
    <property type="molecule type" value="Genomic_DNA"/>
</dbReference>
<dbReference type="KEGG" id="plw:D5F53_09620"/>
<keyword evidence="2" id="KW-1185">Reference proteome</keyword>
<sequence>MTWYSVMPLDPTGLLQVEQAEVMSREIRVDGILMEVKPVTEDQAKIVRLLDCGLHDYLNPRYAPGTMIRYIPTVENEAKG</sequence>
<reference evidence="1 2" key="1">
    <citation type="submission" date="2018-09" db="EMBL/GenBank/DDBJ databases">
        <title>Genome Sequence of Paenibacillus lautus Strain E7593-69, Azo Dye-Degrading Bacteria, Isolated from Commercial Tattoo Inks.</title>
        <authorList>
            <person name="Nho S.W."/>
            <person name="Kim S.-J."/>
            <person name="Kweon O."/>
            <person name="Cerniglia C.E."/>
        </authorList>
    </citation>
    <scope>NUCLEOTIDE SEQUENCE [LARGE SCALE GENOMIC DNA]</scope>
    <source>
        <strain evidence="1 2">E7593-69</strain>
    </source>
</reference>
<dbReference type="AlphaFoldDB" id="A0A385TIN5"/>
<evidence type="ECO:0000313" key="1">
    <source>
        <dbReference type="EMBL" id="AYB43529.1"/>
    </source>
</evidence>
<protein>
    <recommendedName>
        <fullName evidence="3">YlzJ-like protein</fullName>
    </recommendedName>
</protein>
<gene>
    <name evidence="1" type="ORF">D5F53_09620</name>
</gene>
<dbReference type="RefSeq" id="WP_119847494.1">
    <property type="nucleotide sequence ID" value="NZ_CP032412.1"/>
</dbReference>
<evidence type="ECO:0000313" key="2">
    <source>
        <dbReference type="Proteomes" id="UP000266552"/>
    </source>
</evidence>
<name>A0A385TIN5_PAELA</name>
<dbReference type="InterPro" id="IPR025619">
    <property type="entry name" value="YlzJ"/>
</dbReference>